<feature type="coiled-coil region" evidence="6">
    <location>
        <begin position="942"/>
        <end position="969"/>
    </location>
</feature>
<dbReference type="PROSITE" id="PS00678">
    <property type="entry name" value="WD_REPEATS_1"/>
    <property type="match status" value="1"/>
</dbReference>
<evidence type="ECO:0000256" key="3">
    <source>
        <dbReference type="ARBA" id="ARBA00022574"/>
    </source>
</evidence>
<keyword evidence="3 5" id="KW-0853">WD repeat</keyword>
<dbReference type="SMART" id="SM00320">
    <property type="entry name" value="WD40"/>
    <property type="match status" value="3"/>
</dbReference>
<dbReference type="Pfam" id="PF08596">
    <property type="entry name" value="Lgl_C"/>
    <property type="match status" value="1"/>
</dbReference>
<dbReference type="STRING" id="252740.A0A423W9L8"/>
<dbReference type="SUPFAM" id="SSF50978">
    <property type="entry name" value="WD40 repeat-like"/>
    <property type="match status" value="2"/>
</dbReference>
<dbReference type="InterPro" id="IPR001680">
    <property type="entry name" value="WD40_rpt"/>
</dbReference>
<evidence type="ECO:0000313" key="10">
    <source>
        <dbReference type="Proteomes" id="UP000284375"/>
    </source>
</evidence>
<evidence type="ECO:0000256" key="2">
    <source>
        <dbReference type="ARBA" id="ARBA00022483"/>
    </source>
</evidence>
<dbReference type="InterPro" id="IPR015943">
    <property type="entry name" value="WD40/YVTN_repeat-like_dom_sf"/>
</dbReference>
<evidence type="ECO:0000256" key="6">
    <source>
        <dbReference type="SAM" id="Coils"/>
    </source>
</evidence>
<reference evidence="9 10" key="1">
    <citation type="submission" date="2015-09" db="EMBL/GenBank/DDBJ databases">
        <title>Host preference determinants of Valsa canker pathogens revealed by comparative genomics.</title>
        <authorList>
            <person name="Yin Z."/>
            <person name="Huang L."/>
        </authorList>
    </citation>
    <scope>NUCLEOTIDE SEQUENCE [LARGE SCALE GENOMIC DNA]</scope>
    <source>
        <strain evidence="9 10">YSFL</strain>
    </source>
</reference>
<dbReference type="GO" id="GO:0019905">
    <property type="term" value="F:syntaxin binding"/>
    <property type="evidence" value="ECO:0007669"/>
    <property type="project" value="TreeGrafter"/>
</dbReference>
<dbReference type="SUPFAM" id="SSF50960">
    <property type="entry name" value="TolB, C-terminal domain"/>
    <property type="match status" value="1"/>
</dbReference>
<dbReference type="FunFam" id="2.130.10.10:FF:000848">
    <property type="entry name" value="SNARE-dependent exocytosis protein (Sro7), putative"/>
    <property type="match status" value="1"/>
</dbReference>
<evidence type="ECO:0000313" key="9">
    <source>
        <dbReference type="EMBL" id="ROW00073.1"/>
    </source>
</evidence>
<dbReference type="Pfam" id="PF00400">
    <property type="entry name" value="WD40"/>
    <property type="match status" value="1"/>
</dbReference>
<dbReference type="InterPro" id="IPR019775">
    <property type="entry name" value="WD40_repeat_CS"/>
</dbReference>
<evidence type="ECO:0000256" key="1">
    <source>
        <dbReference type="ARBA" id="ARBA00008070"/>
    </source>
</evidence>
<evidence type="ECO:0000259" key="8">
    <source>
        <dbReference type="Pfam" id="PF08596"/>
    </source>
</evidence>
<comment type="caution">
    <text evidence="9">The sequence shown here is derived from an EMBL/GenBank/DDBJ whole genome shotgun (WGS) entry which is preliminary data.</text>
</comment>
<keyword evidence="4" id="KW-0677">Repeat</keyword>
<dbReference type="PROSITE" id="PS50082">
    <property type="entry name" value="WD_REPEATS_2"/>
    <property type="match status" value="1"/>
</dbReference>
<dbReference type="GO" id="GO:0045159">
    <property type="term" value="F:myosin II binding"/>
    <property type="evidence" value="ECO:0007669"/>
    <property type="project" value="TreeGrafter"/>
</dbReference>
<proteinExistence type="inferred from homology"/>
<name>A0A423W9L8_CYTCH</name>
<evidence type="ECO:0000256" key="7">
    <source>
        <dbReference type="SAM" id="MobiDB-lite"/>
    </source>
</evidence>
<dbReference type="PANTHER" id="PTHR10241:SF25">
    <property type="entry name" value="TOMOSYN, ISOFORM C"/>
    <property type="match status" value="1"/>
</dbReference>
<dbReference type="EMBL" id="LJZO01000009">
    <property type="protein sequence ID" value="ROW00073.1"/>
    <property type="molecule type" value="Genomic_DNA"/>
</dbReference>
<dbReference type="PANTHER" id="PTHR10241">
    <property type="entry name" value="LETHAL 2 GIANT LARVAE PROTEIN"/>
    <property type="match status" value="1"/>
</dbReference>
<feature type="repeat" description="WD" evidence="5">
    <location>
        <begin position="239"/>
        <end position="269"/>
    </location>
</feature>
<comment type="similarity">
    <text evidence="1">Belongs to the WD repeat L(2)GL family.</text>
</comment>
<dbReference type="InterPro" id="IPR036322">
    <property type="entry name" value="WD40_repeat_dom_sf"/>
</dbReference>
<feature type="region of interest" description="Disordered" evidence="7">
    <location>
        <begin position="890"/>
        <end position="935"/>
    </location>
</feature>
<keyword evidence="2" id="KW-0268">Exocytosis</keyword>
<dbReference type="Proteomes" id="UP000284375">
    <property type="component" value="Unassembled WGS sequence"/>
</dbReference>
<protein>
    <recommendedName>
        <fullName evidence="8">Lethal giant larvae (Lgl)-like C-terminal domain-containing protein</fullName>
    </recommendedName>
</protein>
<feature type="domain" description="Lethal giant larvae (Lgl)-like C-terminal" evidence="8">
    <location>
        <begin position="508"/>
        <end position="895"/>
    </location>
</feature>
<feature type="compositionally biased region" description="Low complexity" evidence="7">
    <location>
        <begin position="900"/>
        <end position="918"/>
    </location>
</feature>
<organism evidence="9 10">
    <name type="scientific">Cytospora chrysosperma</name>
    <name type="common">Cytospora canker fungus</name>
    <name type="synonym">Sphaeria chrysosperma</name>
    <dbReference type="NCBI Taxonomy" id="252740"/>
    <lineage>
        <taxon>Eukaryota</taxon>
        <taxon>Fungi</taxon>
        <taxon>Dikarya</taxon>
        <taxon>Ascomycota</taxon>
        <taxon>Pezizomycotina</taxon>
        <taxon>Sordariomycetes</taxon>
        <taxon>Sordariomycetidae</taxon>
        <taxon>Diaporthales</taxon>
        <taxon>Cytosporaceae</taxon>
        <taxon>Cytospora</taxon>
    </lineage>
</organism>
<evidence type="ECO:0000256" key="4">
    <source>
        <dbReference type="ARBA" id="ARBA00022737"/>
    </source>
</evidence>
<dbReference type="InterPro" id="IPR013905">
    <property type="entry name" value="Lgl_C_dom"/>
</dbReference>
<gene>
    <name evidence="9" type="ORF">VSDG_03519</name>
</gene>
<accession>A0A423W9L8</accession>
<dbReference type="GO" id="GO:0005737">
    <property type="term" value="C:cytoplasm"/>
    <property type="evidence" value="ECO:0007669"/>
    <property type="project" value="TreeGrafter"/>
</dbReference>
<dbReference type="GO" id="GO:0006887">
    <property type="term" value="P:exocytosis"/>
    <property type="evidence" value="ECO:0007669"/>
    <property type="project" value="UniProtKB-KW"/>
</dbReference>
<keyword evidence="6" id="KW-0175">Coiled coil</keyword>
<sequence length="991" mass="107108">MASFLRGKQAGMQKDLSATILPHLFVPDEQARYGINSQISCLAYDPVQSLLAVGTNESKFGKGQIYVFGQNRIQKYFQPSRPSSIRSVQFCANRLISLDHRGDLTIWDLDTAKRVAGGPCGSGVVAMVTDPMLDWALMGQATGEISAYDLDRERLSAFRLPNFWKEKDPKAKLVTLVSMQLHPRDIGKLLIAYTHGAVIYSFKQNEPTRFFEYVLQPGAPGGNSEGIDSRRRPKLSHAAWHPTGTFVMTAHDDGSLVFWDAKDGRMVTARSLYETKVDQATASPSPQRIIQPFTKIAWCCKGNPDDTALLIAGGQASDDPEKGLTFLELGQTPIYATSTWQILEDHFKGKRQQVLPTPPGTDVTDYCLFPRTSPHFAGAQDPIAILATLTSGELITLSFPSGYPISPTNQFHPSLSFVHPFVKKISVSTLDRGRWLGMMEKRSKGEDLLKGGAEAPKPRRRYEGRNIIQVAHADSTIRIWDLGHADDMENVTQLQVDLARAVGRYEDVDISAMHMAPNTGEFVAGTRSGEVVIYRWGGNSKSVEEPQKLAPNPGGLTDISARAEPSLKEGLQPFILYEMMQGAISAVSISDVGFVAAGSEGGFFSIIDLRGPSVILTVSMAELAQKEKRSSFLRGHSNATATKDYPVCINFGVLTLDDDNYSSIACFVGTNEGKVATFKLLPSGNSYSAKLSGVASLGDRIVAICPIQADSGRPAAATPEIVGGLRNGQHVNGVLVVATQTETRIFKPSTSKGASKSFDDVLCDAAAVTEFELHGFSLVATFGDGTCRAYTLPGLKEISRAPLPMLDPTRSTSTIVAPTGDVIGWAGPSELVIIPVWGTGKGKGQVNTDDKLVNPAAAVPPRPTISNMQWLSGTQYVSPTDLDVLIGGPDRPASKRMTEAAAQEASMARAAPASARAGAGAGAGSRAGTSQEGWGEYLQRQINERTERLNLMEDNMENLNDNSQGWADDVNKFIGKQKRNVVLGGLKSKFF</sequence>
<keyword evidence="10" id="KW-1185">Reference proteome</keyword>
<dbReference type="GO" id="GO:0006893">
    <property type="term" value="P:Golgi to plasma membrane transport"/>
    <property type="evidence" value="ECO:0007669"/>
    <property type="project" value="TreeGrafter"/>
</dbReference>
<evidence type="ECO:0000256" key="5">
    <source>
        <dbReference type="PROSITE-ProRule" id="PRU00221"/>
    </source>
</evidence>
<dbReference type="GO" id="GO:0005096">
    <property type="term" value="F:GTPase activator activity"/>
    <property type="evidence" value="ECO:0007669"/>
    <property type="project" value="TreeGrafter"/>
</dbReference>
<dbReference type="AlphaFoldDB" id="A0A423W9L8"/>
<dbReference type="GO" id="GO:0005886">
    <property type="term" value="C:plasma membrane"/>
    <property type="evidence" value="ECO:0007669"/>
    <property type="project" value="TreeGrafter"/>
</dbReference>
<dbReference type="OrthoDB" id="19944at2759"/>
<dbReference type="Gene3D" id="2.130.10.10">
    <property type="entry name" value="YVTN repeat-like/Quinoprotein amine dehydrogenase"/>
    <property type="match status" value="3"/>
</dbReference>